<dbReference type="Pfam" id="PF01234">
    <property type="entry name" value="NNMT_PNMT_TEMT"/>
    <property type="match status" value="1"/>
</dbReference>
<sequence length="304" mass="33431">KQTNQLPWEVHLHPAQKCRTGPGAAEGTWNLPCCIPPTSCHPPEPQVWQSGHSLPDQVANPGQGQSWHLHLLQVGIEVAVPPPQTRHVLSPAGGVGGDILIDIGTGPTIYQLLSACEVFREIIVSDYTDQNLREVEKWLKEEPGAYDWSPAVQYVCELEGDRSRWQEKEARLRRTVTRLLKCDATEPHPLGPAQVLPADCVLTLLALECACHDVDTYRAAIRNLVSLLKPGGYLVTAVTLGFQGYIVGNKNFFGLHLEKETVEKALQDAGCQVLRCQHSPISYTETFCISKGMCFAVARKSPSA</sequence>
<dbReference type="GO" id="GO:0032259">
    <property type="term" value="P:methylation"/>
    <property type="evidence" value="ECO:0007669"/>
    <property type="project" value="UniProtKB-KW"/>
</dbReference>
<dbReference type="GO" id="GO:0008757">
    <property type="term" value="F:S-adenosylmethionine-dependent methyltransferase activity"/>
    <property type="evidence" value="ECO:0007669"/>
    <property type="project" value="UniProtKB-ARBA"/>
</dbReference>
<evidence type="ECO:0000313" key="5">
    <source>
        <dbReference type="Ensembl" id="ENSSSCP00030001452.1"/>
    </source>
</evidence>
<name>A0A8D1BRZ2_PIG</name>
<dbReference type="AlphaFoldDB" id="A0A8D1BRZ2"/>
<dbReference type="FunFam" id="3.40.50.150:FF:000065">
    <property type="entry name" value="Phenylethanolamine N-methyltransferase"/>
    <property type="match status" value="1"/>
</dbReference>
<dbReference type="PROSITE" id="PS51681">
    <property type="entry name" value="SAM_MT_NNMT_PNMT_TEMT"/>
    <property type="match status" value="1"/>
</dbReference>
<dbReference type="Ensembl" id="ENSSSCT00030003690.1">
    <property type="protein sequence ID" value="ENSSSCP00030001452.1"/>
    <property type="gene ID" value="ENSSSCG00030002841.1"/>
</dbReference>
<evidence type="ECO:0000256" key="1">
    <source>
        <dbReference type="ARBA" id="ARBA00007996"/>
    </source>
</evidence>
<evidence type="ECO:0000313" key="6">
    <source>
        <dbReference type="Proteomes" id="UP000694570"/>
    </source>
</evidence>
<evidence type="ECO:0000256" key="2">
    <source>
        <dbReference type="ARBA" id="ARBA00022603"/>
    </source>
</evidence>
<dbReference type="PANTHER" id="PTHR10867:SF33">
    <property type="entry name" value="INDOLETHYLAMINE N-METHYLTRANSFERASE"/>
    <property type="match status" value="1"/>
</dbReference>
<protein>
    <submittedName>
        <fullName evidence="5">Indolethylamine N-methyltransferase</fullName>
    </submittedName>
</protein>
<dbReference type="SUPFAM" id="SSF53335">
    <property type="entry name" value="S-adenosyl-L-methionine-dependent methyltransferases"/>
    <property type="match status" value="1"/>
</dbReference>
<evidence type="ECO:0000256" key="3">
    <source>
        <dbReference type="ARBA" id="ARBA00022679"/>
    </source>
</evidence>
<dbReference type="InterPro" id="IPR029063">
    <property type="entry name" value="SAM-dependent_MTases_sf"/>
</dbReference>
<dbReference type="CDD" id="cd02440">
    <property type="entry name" value="AdoMet_MTases"/>
    <property type="match status" value="1"/>
</dbReference>
<proteinExistence type="inferred from homology"/>
<keyword evidence="4" id="KW-0949">S-adenosyl-L-methionine</keyword>
<keyword evidence="3" id="KW-0808">Transferase</keyword>
<reference evidence="5" key="1">
    <citation type="submission" date="2025-08" db="UniProtKB">
        <authorList>
            <consortium name="Ensembl"/>
        </authorList>
    </citation>
    <scope>IDENTIFICATION</scope>
</reference>
<dbReference type="NCBIfam" id="NF041360">
    <property type="entry name" value="GntF_guanitoxin"/>
    <property type="match status" value="1"/>
</dbReference>
<evidence type="ECO:0000256" key="4">
    <source>
        <dbReference type="ARBA" id="ARBA00022691"/>
    </source>
</evidence>
<accession>A0A8D1BRZ2</accession>
<gene>
    <name evidence="5" type="primary">INMT</name>
</gene>
<comment type="similarity">
    <text evidence="1">Belongs to the class I-like SAM-binding methyltransferase superfamily. NNMT/PNMT/TEMT family.</text>
</comment>
<dbReference type="InterPro" id="IPR000940">
    <property type="entry name" value="NNMT_TEMT_trans"/>
</dbReference>
<keyword evidence="2" id="KW-0489">Methyltransferase</keyword>
<dbReference type="InterPro" id="IPR053384">
    <property type="entry name" value="SAM-dep_methyltransferase"/>
</dbReference>
<dbReference type="Gene3D" id="3.40.50.150">
    <property type="entry name" value="Vaccinia Virus protein VP39"/>
    <property type="match status" value="1"/>
</dbReference>
<dbReference type="Proteomes" id="UP000694570">
    <property type="component" value="Unplaced"/>
</dbReference>
<dbReference type="PANTHER" id="PTHR10867">
    <property type="entry name" value="NNMT/PNMT/TEMT FAMILY MEMBER"/>
    <property type="match status" value="1"/>
</dbReference>
<organism evidence="5 6">
    <name type="scientific">Sus scrofa</name>
    <name type="common">Pig</name>
    <dbReference type="NCBI Taxonomy" id="9823"/>
    <lineage>
        <taxon>Eukaryota</taxon>
        <taxon>Metazoa</taxon>
        <taxon>Chordata</taxon>
        <taxon>Craniata</taxon>
        <taxon>Vertebrata</taxon>
        <taxon>Euteleostomi</taxon>
        <taxon>Mammalia</taxon>
        <taxon>Eutheria</taxon>
        <taxon>Laurasiatheria</taxon>
        <taxon>Artiodactyla</taxon>
        <taxon>Suina</taxon>
        <taxon>Suidae</taxon>
        <taxon>Sus</taxon>
    </lineage>
</organism>